<sequence>MAVGGASMVSSMAALARRLPLSLRPATKVPNLSVPFCTKGSSVQIPTTDESSPESTLSQSSSQDLVGQRDNYGAGRAATGTKDFKEWDTSYSVIGRHWGHPQRQKATAK</sequence>
<name>A0AAN7QH72_9MYRT</name>
<comment type="caution">
    <text evidence="2">The sequence shown here is derived from an EMBL/GenBank/DDBJ whole genome shotgun (WGS) entry which is preliminary data.</text>
</comment>
<feature type="region of interest" description="Disordered" evidence="1">
    <location>
        <begin position="30"/>
        <end position="79"/>
    </location>
</feature>
<protein>
    <submittedName>
        <fullName evidence="2">Uncharacterized protein</fullName>
    </submittedName>
</protein>
<evidence type="ECO:0000256" key="1">
    <source>
        <dbReference type="SAM" id="MobiDB-lite"/>
    </source>
</evidence>
<proteinExistence type="predicted"/>
<feature type="compositionally biased region" description="Polar residues" evidence="1">
    <location>
        <begin position="39"/>
        <end position="48"/>
    </location>
</feature>
<evidence type="ECO:0000313" key="3">
    <source>
        <dbReference type="Proteomes" id="UP001345219"/>
    </source>
</evidence>
<accession>A0AAN7QH72</accession>
<dbReference type="Proteomes" id="UP001345219">
    <property type="component" value="Chromosome 3"/>
</dbReference>
<reference evidence="2 3" key="1">
    <citation type="journal article" date="2023" name="Hortic Res">
        <title>Pangenome of water caltrop reveals structural variations and asymmetric subgenome divergence after allopolyploidization.</title>
        <authorList>
            <person name="Zhang X."/>
            <person name="Chen Y."/>
            <person name="Wang L."/>
            <person name="Yuan Y."/>
            <person name="Fang M."/>
            <person name="Shi L."/>
            <person name="Lu R."/>
            <person name="Comes H.P."/>
            <person name="Ma Y."/>
            <person name="Chen Y."/>
            <person name="Huang G."/>
            <person name="Zhou Y."/>
            <person name="Zheng Z."/>
            <person name="Qiu Y."/>
        </authorList>
    </citation>
    <scope>NUCLEOTIDE SEQUENCE [LARGE SCALE GENOMIC DNA]</scope>
    <source>
        <tissue evidence="2">Roots</tissue>
    </source>
</reference>
<dbReference type="AlphaFoldDB" id="A0AAN7QH72"/>
<organism evidence="2 3">
    <name type="scientific">Trapa incisa</name>
    <dbReference type="NCBI Taxonomy" id="236973"/>
    <lineage>
        <taxon>Eukaryota</taxon>
        <taxon>Viridiplantae</taxon>
        <taxon>Streptophyta</taxon>
        <taxon>Embryophyta</taxon>
        <taxon>Tracheophyta</taxon>
        <taxon>Spermatophyta</taxon>
        <taxon>Magnoliopsida</taxon>
        <taxon>eudicotyledons</taxon>
        <taxon>Gunneridae</taxon>
        <taxon>Pentapetalae</taxon>
        <taxon>rosids</taxon>
        <taxon>malvids</taxon>
        <taxon>Myrtales</taxon>
        <taxon>Lythraceae</taxon>
        <taxon>Trapa</taxon>
    </lineage>
</organism>
<feature type="compositionally biased region" description="Low complexity" evidence="1">
    <location>
        <begin position="49"/>
        <end position="65"/>
    </location>
</feature>
<dbReference type="EMBL" id="JAXIOK010000006">
    <property type="protein sequence ID" value="KAK4767941.1"/>
    <property type="molecule type" value="Genomic_DNA"/>
</dbReference>
<gene>
    <name evidence="2" type="ORF">SAY87_003082</name>
</gene>
<evidence type="ECO:0000313" key="2">
    <source>
        <dbReference type="EMBL" id="KAK4767941.1"/>
    </source>
</evidence>
<keyword evidence="3" id="KW-1185">Reference proteome</keyword>